<keyword evidence="3" id="KW-1185">Reference proteome</keyword>
<dbReference type="EMBL" id="NPDP01000023">
    <property type="protein sequence ID" value="PJZ29371.1"/>
    <property type="molecule type" value="Genomic_DNA"/>
</dbReference>
<comment type="caution">
    <text evidence="2">The sequence shown here is derived from an EMBL/GenBank/DDBJ whole genome shotgun (WGS) entry which is preliminary data.</text>
</comment>
<evidence type="ECO:0000313" key="3">
    <source>
        <dbReference type="Proteomes" id="UP000231919"/>
    </source>
</evidence>
<organism evidence="2 3">
    <name type="scientific">Leptospira kmetyi</name>
    <dbReference type="NCBI Taxonomy" id="408139"/>
    <lineage>
        <taxon>Bacteria</taxon>
        <taxon>Pseudomonadati</taxon>
        <taxon>Spirochaetota</taxon>
        <taxon>Spirochaetia</taxon>
        <taxon>Leptospirales</taxon>
        <taxon>Leptospiraceae</taxon>
        <taxon>Leptospira</taxon>
    </lineage>
</organism>
<sequence length="61" mass="6807">MIQKRSSRSINDPSETSTDLETTSRILDKSNTQKQKSSRGAGAFSTGLVYLFDLGENIRIR</sequence>
<evidence type="ECO:0000256" key="1">
    <source>
        <dbReference type="SAM" id="MobiDB-lite"/>
    </source>
</evidence>
<proteinExistence type="predicted"/>
<gene>
    <name evidence="2" type="ORF">CH378_13165</name>
</gene>
<feature type="region of interest" description="Disordered" evidence="1">
    <location>
        <begin position="1"/>
        <end position="41"/>
    </location>
</feature>
<accession>A0ABX4N8W7</accession>
<dbReference type="Proteomes" id="UP000231919">
    <property type="component" value="Unassembled WGS sequence"/>
</dbReference>
<evidence type="ECO:0000313" key="2">
    <source>
        <dbReference type="EMBL" id="PJZ29371.1"/>
    </source>
</evidence>
<reference evidence="2 3" key="1">
    <citation type="submission" date="2017-07" db="EMBL/GenBank/DDBJ databases">
        <title>Leptospira spp. isolated from tropical soils.</title>
        <authorList>
            <person name="Thibeaux R."/>
            <person name="Iraola G."/>
            <person name="Ferres I."/>
            <person name="Bierque E."/>
            <person name="Girault D."/>
            <person name="Soupe-Gilbert M.-E."/>
            <person name="Picardeau M."/>
            <person name="Goarant C."/>
        </authorList>
    </citation>
    <scope>NUCLEOTIDE SEQUENCE [LARGE SCALE GENOMIC DNA]</scope>
    <source>
        <strain evidence="2 3">JW2-C-B1</strain>
    </source>
</reference>
<feature type="compositionally biased region" description="Polar residues" evidence="1">
    <location>
        <begin position="8"/>
        <end position="35"/>
    </location>
</feature>
<protein>
    <submittedName>
        <fullName evidence="2">Uncharacterized protein</fullName>
    </submittedName>
</protein>
<name>A0ABX4N8W7_9LEPT</name>